<dbReference type="EMBL" id="FNWL01000002">
    <property type="protein sequence ID" value="SEH16485.1"/>
    <property type="molecule type" value="Genomic_DNA"/>
</dbReference>
<evidence type="ECO:0000313" key="2">
    <source>
        <dbReference type="EMBL" id="SEH16485.1"/>
    </source>
</evidence>
<accession>A0A1H6G3L6</accession>
<reference evidence="3" key="1">
    <citation type="submission" date="2016-10" db="EMBL/GenBank/DDBJ databases">
        <authorList>
            <person name="Varghese N."/>
            <person name="Submissions S."/>
        </authorList>
    </citation>
    <scope>NUCLEOTIDE SEQUENCE [LARGE SCALE GENOMIC DNA]</scope>
    <source>
        <strain evidence="3">CGMCC 1.8981</strain>
    </source>
</reference>
<feature type="domain" description="SnoaL-like" evidence="1">
    <location>
        <begin position="7"/>
        <end position="101"/>
    </location>
</feature>
<dbReference type="InterPro" id="IPR037401">
    <property type="entry name" value="SnoaL-like"/>
</dbReference>
<gene>
    <name evidence="2" type="ORF">SAMN04487967_2657</name>
</gene>
<dbReference type="Pfam" id="PF12680">
    <property type="entry name" value="SnoaL_2"/>
    <property type="match status" value="1"/>
</dbReference>
<dbReference type="SUPFAM" id="SSF54427">
    <property type="entry name" value="NTF2-like"/>
    <property type="match status" value="1"/>
</dbReference>
<keyword evidence="2" id="KW-0413">Isomerase</keyword>
<sequence>MDPAALVRRYYDALDHHEYETLEDVLSPEFVQRRPDRTFEDREQFVRFMREDRPNPDTSHDLETVVADGDHVAVNGRVLDDGAVLLEFADVFALGNGQITRLETYSR</sequence>
<dbReference type="RefSeq" id="WP_090507423.1">
    <property type="nucleotide sequence ID" value="NZ_FNWL01000002.1"/>
</dbReference>
<dbReference type="Gene3D" id="3.10.450.50">
    <property type="match status" value="1"/>
</dbReference>
<organism evidence="2 3">
    <name type="scientific">Natronorubrum sediminis</name>
    <dbReference type="NCBI Taxonomy" id="640943"/>
    <lineage>
        <taxon>Archaea</taxon>
        <taxon>Methanobacteriati</taxon>
        <taxon>Methanobacteriota</taxon>
        <taxon>Stenosarchaea group</taxon>
        <taxon>Halobacteria</taxon>
        <taxon>Halobacteriales</taxon>
        <taxon>Natrialbaceae</taxon>
        <taxon>Natronorubrum</taxon>
    </lineage>
</organism>
<dbReference type="GO" id="GO:0016853">
    <property type="term" value="F:isomerase activity"/>
    <property type="evidence" value="ECO:0007669"/>
    <property type="project" value="UniProtKB-KW"/>
</dbReference>
<proteinExistence type="predicted"/>
<dbReference type="AlphaFoldDB" id="A0A1H6G3L6"/>
<evidence type="ECO:0000313" key="3">
    <source>
        <dbReference type="Proteomes" id="UP000199112"/>
    </source>
</evidence>
<protein>
    <submittedName>
        <fullName evidence="2">Ketosteroid isomerase-related protein</fullName>
    </submittedName>
</protein>
<dbReference type="Proteomes" id="UP000199112">
    <property type="component" value="Unassembled WGS sequence"/>
</dbReference>
<name>A0A1H6G3L6_9EURY</name>
<dbReference type="InterPro" id="IPR032710">
    <property type="entry name" value="NTF2-like_dom_sf"/>
</dbReference>
<keyword evidence="3" id="KW-1185">Reference proteome</keyword>
<evidence type="ECO:0000259" key="1">
    <source>
        <dbReference type="Pfam" id="PF12680"/>
    </source>
</evidence>
<dbReference type="OrthoDB" id="145984at2157"/>